<sequence>MRSPADKEQETIQPKETLYLRLLSLSEGPDDEISGILFDLNELLYAKPDNEITARAIEIKEQQATLLGLDSKWTAENLTDDEDNTPQPPLLPLRSLKGKEKEEREEIRRLREEFAKERKDIEQNIKISVPNFNNPKREFSNPKEGFSTFGRIDKLPISFKRPRISKRETKGIRIAKSAPKGTDIIKLEPQPQEDRGYGYGGIRNGPSRSLRGFGNGPLKDSGFGNEPLKDLERGRTTGNYIGNPLPIRLLVRHSTLAYGTPSAFNDDSDDFLELRAADPYLKAKELALFAKSFLKELNECFKKLAKKLKGIQGFLRPGLRDDRSLANKLYLAYKNVLKTTIARMNPAFTFTAAIADIRRAIAFLTPIWTKNTNALFKTANTSEVRKLPRLLKVKKGVLFAKSQAARAPTTPPTRERHPSLKEFDQFIAGLLDEPLESSSYANILKGFMTTYGTFNANEVYKQLEIQTAFYAFTSQIETQNVPTGKAETYIAFNIEGETVYCYLTEEQLRIIYKRFGYPLASRFAAVLKKAEHEFKRDLLYNI</sequence>
<accession>K1X4Z6</accession>
<evidence type="ECO:0000256" key="1">
    <source>
        <dbReference type="SAM" id="MobiDB-lite"/>
    </source>
</evidence>
<dbReference type="EMBL" id="JH921440">
    <property type="protein sequence ID" value="EKD15733.1"/>
    <property type="molecule type" value="Genomic_DNA"/>
</dbReference>
<dbReference type="InParanoid" id="K1X4Z6"/>
<dbReference type="HOGENOM" id="CLU_014991_3_1_1"/>
<feature type="region of interest" description="Disordered" evidence="1">
    <location>
        <begin position="77"/>
        <end position="102"/>
    </location>
</feature>
<dbReference type="Proteomes" id="UP000006753">
    <property type="component" value="Unassembled WGS sequence"/>
</dbReference>
<dbReference type="KEGG" id="mbe:MBM_05744"/>
<protein>
    <submittedName>
        <fullName evidence="2">Uncharacterized protein</fullName>
    </submittedName>
</protein>
<gene>
    <name evidence="2" type="ORF">MBM_05744</name>
</gene>
<evidence type="ECO:0000313" key="3">
    <source>
        <dbReference type="Proteomes" id="UP000006753"/>
    </source>
</evidence>
<organism evidence="2 3">
    <name type="scientific">Marssonina brunnea f. sp. multigermtubi (strain MB_m1)</name>
    <name type="common">Marssonina leaf spot fungus</name>
    <dbReference type="NCBI Taxonomy" id="1072389"/>
    <lineage>
        <taxon>Eukaryota</taxon>
        <taxon>Fungi</taxon>
        <taxon>Dikarya</taxon>
        <taxon>Ascomycota</taxon>
        <taxon>Pezizomycotina</taxon>
        <taxon>Leotiomycetes</taxon>
        <taxon>Helotiales</taxon>
        <taxon>Drepanopezizaceae</taxon>
        <taxon>Drepanopeziza</taxon>
    </lineage>
</organism>
<evidence type="ECO:0000313" key="2">
    <source>
        <dbReference type="EMBL" id="EKD15733.1"/>
    </source>
</evidence>
<dbReference type="AlphaFoldDB" id="K1X4Z6"/>
<name>K1X4Z6_MARBU</name>
<keyword evidence="3" id="KW-1185">Reference proteome</keyword>
<proteinExistence type="predicted"/>
<reference evidence="2 3" key="1">
    <citation type="journal article" date="2012" name="BMC Genomics">
        <title>Sequencing the genome of Marssonina brunnea reveals fungus-poplar co-evolution.</title>
        <authorList>
            <person name="Zhu S."/>
            <person name="Cao Y.-Z."/>
            <person name="Jiang C."/>
            <person name="Tan B.-Y."/>
            <person name="Wang Z."/>
            <person name="Feng S."/>
            <person name="Zhang L."/>
            <person name="Su X.-H."/>
            <person name="Brejova B."/>
            <person name="Vinar T."/>
            <person name="Xu M."/>
            <person name="Wang M.-X."/>
            <person name="Zhang S.-G."/>
            <person name="Huang M.-R."/>
            <person name="Wu R."/>
            <person name="Zhou Y."/>
        </authorList>
    </citation>
    <scope>NUCLEOTIDE SEQUENCE [LARGE SCALE GENOMIC DNA]</scope>
    <source>
        <strain evidence="2 3">MB_m1</strain>
    </source>
</reference>